<dbReference type="Pfam" id="PF03869">
    <property type="entry name" value="Arc"/>
    <property type="match status" value="1"/>
</dbReference>
<gene>
    <name evidence="2" type="ORF">LL252_00465</name>
</gene>
<organism evidence="2 3">
    <name type="scientific">Alloalcanivorax marinus</name>
    <dbReference type="NCBI Taxonomy" id="1177169"/>
    <lineage>
        <taxon>Bacteria</taxon>
        <taxon>Pseudomonadati</taxon>
        <taxon>Pseudomonadota</taxon>
        <taxon>Gammaproteobacteria</taxon>
        <taxon>Oceanospirillales</taxon>
        <taxon>Alcanivoracaceae</taxon>
        <taxon>Alloalcanivorax</taxon>
    </lineage>
</organism>
<feature type="domain" description="Arc-like DNA binding" evidence="1">
    <location>
        <begin position="6"/>
        <end position="48"/>
    </location>
</feature>
<dbReference type="SUPFAM" id="SSF47598">
    <property type="entry name" value="Ribbon-helix-helix"/>
    <property type="match status" value="1"/>
</dbReference>
<protein>
    <submittedName>
        <fullName evidence="2">Arc family DNA-binding protein</fullName>
    </submittedName>
</protein>
<dbReference type="InterPro" id="IPR013321">
    <property type="entry name" value="Arc_rbn_hlx_hlx"/>
</dbReference>
<reference evidence="2" key="1">
    <citation type="submission" date="2021-10" db="EMBL/GenBank/DDBJ databases">
        <title>The diversity and Nitrogen Metabolism of Culturable Nitrate-Utilizing Bacteria Within the Oxygen Minimum Zone of the Changjiang (Yangtze River)Estuary.</title>
        <authorList>
            <person name="Zhang D."/>
            <person name="Zheng J."/>
            <person name="Liu S."/>
            <person name="He W."/>
        </authorList>
    </citation>
    <scope>NUCLEOTIDE SEQUENCE</scope>
    <source>
        <strain evidence="2">FXH-223</strain>
    </source>
</reference>
<dbReference type="InterPro" id="IPR010985">
    <property type="entry name" value="Ribbon_hlx_hlx"/>
</dbReference>
<dbReference type="Gene3D" id="1.10.1220.10">
    <property type="entry name" value="Met repressor-like"/>
    <property type="match status" value="1"/>
</dbReference>
<dbReference type="GO" id="GO:0006355">
    <property type="term" value="P:regulation of DNA-templated transcription"/>
    <property type="evidence" value="ECO:0007669"/>
    <property type="project" value="InterPro"/>
</dbReference>
<dbReference type="Proteomes" id="UP001108027">
    <property type="component" value="Unassembled WGS sequence"/>
</dbReference>
<dbReference type="InterPro" id="IPR005569">
    <property type="entry name" value="Arc_DNA-bd_dom"/>
</dbReference>
<evidence type="ECO:0000313" key="3">
    <source>
        <dbReference type="Proteomes" id="UP001108027"/>
    </source>
</evidence>
<name>A0A9Q3UJJ3_9GAMM</name>
<evidence type="ECO:0000313" key="2">
    <source>
        <dbReference type="EMBL" id="MCC4307028.1"/>
    </source>
</evidence>
<keyword evidence="3" id="KW-1185">Reference proteome</keyword>
<keyword evidence="2" id="KW-0238">DNA-binding</keyword>
<dbReference type="EMBL" id="JAJGNA010000001">
    <property type="protein sequence ID" value="MCC4307028.1"/>
    <property type="molecule type" value="Genomic_DNA"/>
</dbReference>
<evidence type="ECO:0000259" key="1">
    <source>
        <dbReference type="Pfam" id="PF03869"/>
    </source>
</evidence>
<sequence>MKQDASSQAEKFVVRFPSGMRGRITETAARNHRSMNAEIVARIQHSLANWPTVETTGQHAIPVGREEQVLLQRFRRLTPARQRALLGLLD</sequence>
<accession>A0A9Q3UJJ3</accession>
<dbReference type="GO" id="GO:0003677">
    <property type="term" value="F:DNA binding"/>
    <property type="evidence" value="ECO:0007669"/>
    <property type="project" value="UniProtKB-KW"/>
</dbReference>
<dbReference type="AlphaFoldDB" id="A0A9Q3UJJ3"/>
<proteinExistence type="predicted"/>
<comment type="caution">
    <text evidence="2">The sequence shown here is derived from an EMBL/GenBank/DDBJ whole genome shotgun (WGS) entry which is preliminary data.</text>
</comment>
<dbReference type="RefSeq" id="WP_204430229.1">
    <property type="nucleotide sequence ID" value="NZ_ARXL01000151.1"/>
</dbReference>